<keyword evidence="3" id="KW-1185">Reference proteome</keyword>
<name>A0AAW2CVC1_9ROSI</name>
<dbReference type="Proteomes" id="UP001459277">
    <property type="component" value="Unassembled WGS sequence"/>
</dbReference>
<dbReference type="PANTHER" id="PTHR31672:SF13">
    <property type="entry name" value="F-BOX PROTEIN CPR30-LIKE"/>
    <property type="match status" value="1"/>
</dbReference>
<evidence type="ECO:0000259" key="1">
    <source>
        <dbReference type="PROSITE" id="PS50181"/>
    </source>
</evidence>
<dbReference type="AlphaFoldDB" id="A0AAW2CVC1"/>
<comment type="caution">
    <text evidence="2">The sequence shown here is derived from an EMBL/GenBank/DDBJ whole genome shotgun (WGS) entry which is preliminary data.</text>
</comment>
<dbReference type="InterPro" id="IPR001810">
    <property type="entry name" value="F-box_dom"/>
</dbReference>
<dbReference type="InterPro" id="IPR036047">
    <property type="entry name" value="F-box-like_dom_sf"/>
</dbReference>
<reference evidence="2 3" key="1">
    <citation type="submission" date="2024-01" db="EMBL/GenBank/DDBJ databases">
        <title>A telomere-to-telomere, gap-free genome of sweet tea (Lithocarpus litseifolius).</title>
        <authorList>
            <person name="Zhou J."/>
        </authorList>
    </citation>
    <scope>NUCLEOTIDE SEQUENCE [LARGE SCALE GENOMIC DNA]</scope>
    <source>
        <strain evidence="2">Zhou-2022a</strain>
        <tissue evidence="2">Leaf</tissue>
    </source>
</reference>
<proteinExistence type="predicted"/>
<feature type="domain" description="F-box" evidence="1">
    <location>
        <begin position="72"/>
        <end position="127"/>
    </location>
</feature>
<dbReference type="Pfam" id="PF00646">
    <property type="entry name" value="F-box"/>
    <property type="match status" value="1"/>
</dbReference>
<accession>A0AAW2CVC1</accession>
<organism evidence="2 3">
    <name type="scientific">Lithocarpus litseifolius</name>
    <dbReference type="NCBI Taxonomy" id="425828"/>
    <lineage>
        <taxon>Eukaryota</taxon>
        <taxon>Viridiplantae</taxon>
        <taxon>Streptophyta</taxon>
        <taxon>Embryophyta</taxon>
        <taxon>Tracheophyta</taxon>
        <taxon>Spermatophyta</taxon>
        <taxon>Magnoliopsida</taxon>
        <taxon>eudicotyledons</taxon>
        <taxon>Gunneridae</taxon>
        <taxon>Pentapetalae</taxon>
        <taxon>rosids</taxon>
        <taxon>fabids</taxon>
        <taxon>Fagales</taxon>
        <taxon>Fagaceae</taxon>
        <taxon>Lithocarpus</taxon>
    </lineage>
</organism>
<protein>
    <recommendedName>
        <fullName evidence="1">F-box domain-containing protein</fullName>
    </recommendedName>
</protein>
<evidence type="ECO:0000313" key="3">
    <source>
        <dbReference type="Proteomes" id="UP001459277"/>
    </source>
</evidence>
<dbReference type="EMBL" id="JAZDWU010000005">
    <property type="protein sequence ID" value="KAL0001070.1"/>
    <property type="molecule type" value="Genomic_DNA"/>
</dbReference>
<dbReference type="InterPro" id="IPR050796">
    <property type="entry name" value="SCF_F-box_component"/>
</dbReference>
<evidence type="ECO:0000313" key="2">
    <source>
        <dbReference type="EMBL" id="KAL0001070.1"/>
    </source>
</evidence>
<gene>
    <name evidence="2" type="ORF">SO802_014851</name>
</gene>
<dbReference type="SMART" id="SM00256">
    <property type="entry name" value="FBOX"/>
    <property type="match status" value="1"/>
</dbReference>
<sequence>MTQGSFILSKNNGRIRNGSEHIVIICKAQICIVMANSSTILSCIDFRVTIYEYHQINDHTTLTYSQLKEESKMSNSNLPPELIADILPRLPVKSLTRFKGVSKSWATRISDPDFVKTHLHRAQFRRILLSSANSLYSIDHETDDLAAAVDLHYPRDQIQNPKPQSHAVQIIGSCNGLVCIMPQPDNPPVHPITLRFNRVWRPVCCHWLRVRLRALH</sequence>
<dbReference type="Gene3D" id="1.20.1280.50">
    <property type="match status" value="1"/>
</dbReference>
<dbReference type="PANTHER" id="PTHR31672">
    <property type="entry name" value="BNACNNG10540D PROTEIN"/>
    <property type="match status" value="1"/>
</dbReference>
<dbReference type="CDD" id="cd22157">
    <property type="entry name" value="F-box_AtFBW1-like"/>
    <property type="match status" value="1"/>
</dbReference>
<dbReference type="PROSITE" id="PS50181">
    <property type="entry name" value="FBOX"/>
    <property type="match status" value="1"/>
</dbReference>
<dbReference type="SUPFAM" id="SSF81383">
    <property type="entry name" value="F-box domain"/>
    <property type="match status" value="1"/>
</dbReference>